<dbReference type="WBParaSite" id="L893_g12848.t1">
    <property type="protein sequence ID" value="L893_g12848.t1"/>
    <property type="gene ID" value="L893_g12848"/>
</dbReference>
<evidence type="ECO:0000313" key="9">
    <source>
        <dbReference type="WBParaSite" id="L893_g12848.t1"/>
    </source>
</evidence>
<dbReference type="Pfam" id="PF00642">
    <property type="entry name" value="zf-CCCH"/>
    <property type="match status" value="2"/>
</dbReference>
<feature type="compositionally biased region" description="Polar residues" evidence="6">
    <location>
        <begin position="62"/>
        <end position="71"/>
    </location>
</feature>
<dbReference type="Gene3D" id="4.10.1000.10">
    <property type="entry name" value="Zinc finger, CCCH-type"/>
    <property type="match status" value="2"/>
</dbReference>
<keyword evidence="1 5" id="KW-0479">Metal-binding</keyword>
<keyword evidence="4 5" id="KW-0862">Zinc</keyword>
<dbReference type="FunFam" id="4.10.1000.10:FF:000002">
    <property type="entry name" value="Zinc finger protein 36, C3H1 type-like 1"/>
    <property type="match status" value="1"/>
</dbReference>
<reference evidence="9" key="1">
    <citation type="submission" date="2016-11" db="UniProtKB">
        <authorList>
            <consortium name="WormBaseParasite"/>
        </authorList>
    </citation>
    <scope>IDENTIFICATION</scope>
</reference>
<dbReference type="SUPFAM" id="SSF90229">
    <property type="entry name" value="CCCH zinc finger"/>
    <property type="match status" value="2"/>
</dbReference>
<keyword evidence="3 5" id="KW-0863">Zinc-finger</keyword>
<keyword evidence="8" id="KW-1185">Reference proteome</keyword>
<feature type="domain" description="C3H1-type" evidence="7">
    <location>
        <begin position="75"/>
        <end position="103"/>
    </location>
</feature>
<dbReference type="InterPro" id="IPR000571">
    <property type="entry name" value="Znf_CCCH"/>
</dbReference>
<dbReference type="PANTHER" id="PTHR12547">
    <property type="entry name" value="CCCH ZINC FINGER/TIS11-RELATED"/>
    <property type="match status" value="1"/>
</dbReference>
<dbReference type="PANTHER" id="PTHR12547:SF185">
    <property type="entry name" value="C3H1-TYPE DOMAIN-CONTAINING PROTEIN"/>
    <property type="match status" value="1"/>
</dbReference>
<dbReference type="SMART" id="SM00356">
    <property type="entry name" value="ZnF_C3H1"/>
    <property type="match status" value="2"/>
</dbReference>
<dbReference type="Proteomes" id="UP000095287">
    <property type="component" value="Unplaced"/>
</dbReference>
<sequence length="294" mass="31865">MMHTGGFDPPLGSFLGTTLADGGFHHGFGAPARPNTYALLSGVDNCDTNSSHSTNSSIASNQHGPTSTSPKNPKLYKTELCRSWMDHGRCNYGERCQYAHGEHEKRPIPRHPKYKTEACQSYHQTGYCPYGPRCHFIHSEEAPLKTPQQSTTKPPQPPTSLIYQPSRGQNAPYGGAKSSPLNFSFPITSGSAKSESPIPSSNDSGTESPNGSFSPGLDFDDSSSIFSNASFFGTTPRPGNAPPQKYQSTGLFDWTPSSTDFLLNDFSSFGISAWSDPSPTERLPVFQGFQNTSH</sequence>
<dbReference type="InterPro" id="IPR045877">
    <property type="entry name" value="ZFP36-like"/>
</dbReference>
<feature type="compositionally biased region" description="Polar residues" evidence="6">
    <location>
        <begin position="179"/>
        <end position="213"/>
    </location>
</feature>
<evidence type="ECO:0000313" key="8">
    <source>
        <dbReference type="Proteomes" id="UP000095287"/>
    </source>
</evidence>
<feature type="region of interest" description="Disordered" evidence="6">
    <location>
        <begin position="50"/>
        <end position="74"/>
    </location>
</feature>
<feature type="region of interest" description="Disordered" evidence="6">
    <location>
        <begin position="142"/>
        <end position="250"/>
    </location>
</feature>
<feature type="compositionally biased region" description="Low complexity" evidence="6">
    <location>
        <begin position="144"/>
        <end position="153"/>
    </location>
</feature>
<dbReference type="GO" id="GO:0005829">
    <property type="term" value="C:cytosol"/>
    <property type="evidence" value="ECO:0007669"/>
    <property type="project" value="TreeGrafter"/>
</dbReference>
<feature type="compositionally biased region" description="Polar residues" evidence="6">
    <location>
        <begin position="222"/>
        <end position="233"/>
    </location>
</feature>
<evidence type="ECO:0000256" key="2">
    <source>
        <dbReference type="ARBA" id="ARBA00022737"/>
    </source>
</evidence>
<evidence type="ECO:0000259" key="7">
    <source>
        <dbReference type="PROSITE" id="PS50103"/>
    </source>
</evidence>
<dbReference type="GO" id="GO:0003730">
    <property type="term" value="F:mRNA 3'-UTR binding"/>
    <property type="evidence" value="ECO:0007669"/>
    <property type="project" value="TreeGrafter"/>
</dbReference>
<feature type="zinc finger region" description="C3H1-type" evidence="5">
    <location>
        <begin position="113"/>
        <end position="141"/>
    </location>
</feature>
<dbReference type="FunFam" id="4.10.1000.10:FF:000001">
    <property type="entry name" value="zinc finger CCCH domain-containing protein 15-like"/>
    <property type="match status" value="1"/>
</dbReference>
<feature type="compositionally biased region" description="Low complexity" evidence="6">
    <location>
        <begin position="50"/>
        <end position="61"/>
    </location>
</feature>
<dbReference type="AlphaFoldDB" id="A0A1I7Y5K6"/>
<dbReference type="GO" id="GO:0008270">
    <property type="term" value="F:zinc ion binding"/>
    <property type="evidence" value="ECO:0007669"/>
    <property type="project" value="UniProtKB-KW"/>
</dbReference>
<evidence type="ECO:0000256" key="3">
    <source>
        <dbReference type="ARBA" id="ARBA00022771"/>
    </source>
</evidence>
<evidence type="ECO:0000256" key="4">
    <source>
        <dbReference type="ARBA" id="ARBA00022833"/>
    </source>
</evidence>
<dbReference type="InterPro" id="IPR036855">
    <property type="entry name" value="Znf_CCCH_sf"/>
</dbReference>
<evidence type="ECO:0000256" key="6">
    <source>
        <dbReference type="SAM" id="MobiDB-lite"/>
    </source>
</evidence>
<name>A0A1I7Y5K6_9BILA</name>
<accession>A0A1I7Y5K6</accession>
<feature type="domain" description="C3H1-type" evidence="7">
    <location>
        <begin position="113"/>
        <end position="141"/>
    </location>
</feature>
<feature type="zinc finger region" description="C3H1-type" evidence="5">
    <location>
        <begin position="75"/>
        <end position="103"/>
    </location>
</feature>
<proteinExistence type="predicted"/>
<evidence type="ECO:0000256" key="1">
    <source>
        <dbReference type="ARBA" id="ARBA00022723"/>
    </source>
</evidence>
<keyword evidence="2" id="KW-0677">Repeat</keyword>
<protein>
    <submittedName>
        <fullName evidence="9">C3H1-type domain-containing protein</fullName>
    </submittedName>
</protein>
<dbReference type="GO" id="GO:0043186">
    <property type="term" value="C:P granule"/>
    <property type="evidence" value="ECO:0007669"/>
    <property type="project" value="UniProtKB-ARBA"/>
</dbReference>
<organism evidence="8 9">
    <name type="scientific">Steinernema glaseri</name>
    <dbReference type="NCBI Taxonomy" id="37863"/>
    <lineage>
        <taxon>Eukaryota</taxon>
        <taxon>Metazoa</taxon>
        <taxon>Ecdysozoa</taxon>
        <taxon>Nematoda</taxon>
        <taxon>Chromadorea</taxon>
        <taxon>Rhabditida</taxon>
        <taxon>Tylenchina</taxon>
        <taxon>Panagrolaimomorpha</taxon>
        <taxon>Strongyloidoidea</taxon>
        <taxon>Steinernematidae</taxon>
        <taxon>Steinernema</taxon>
    </lineage>
</organism>
<evidence type="ECO:0000256" key="5">
    <source>
        <dbReference type="PROSITE-ProRule" id="PRU00723"/>
    </source>
</evidence>
<dbReference type="PROSITE" id="PS50103">
    <property type="entry name" value="ZF_C3H1"/>
    <property type="match status" value="2"/>
</dbReference>